<keyword evidence="2" id="KW-0732">Signal</keyword>
<sequence length="354" mass="37486">MAVVRRLLGSAAGAAVLLGSGLVAPAQAAGTPTGSMDGATAEAVRIAERIDEAFPDTGQDPARARARPGQGLVADGHRLRIDLPDTSRDTLTLARTDTDTDTDTGAGTGTRTGTVDRTPLTLGLPKGAAQRPAQPTKDGTVAYPDALPHTDLAVQPLQRSARVQAVLKDAAAPTELTYPVDVPEGGRLSQGEDGSVAVLDARGNPVGGIDAPTARDADGKAVPASYRIEGHSVVQTVRHDTAAHPVVTDAQASAGAILSARWEVRGDGPSFYVWTADWFRHNQLIRPNTGTVGAWAEVLVEYGHLIPHNRGGLYDQFACHHQFAQGNPVWHLEDWRQDGSYLWTVWHECNPPRA</sequence>
<dbReference type="Pfam" id="PF10783">
    <property type="entry name" value="DUF2599"/>
    <property type="match status" value="1"/>
</dbReference>
<keyword evidence="4" id="KW-1185">Reference proteome</keyword>
<name>A0ABT6RUY2_9ACTN</name>
<organism evidence="3 4">
    <name type="scientific">Streptomyces solicavernae</name>
    <dbReference type="NCBI Taxonomy" id="3043614"/>
    <lineage>
        <taxon>Bacteria</taxon>
        <taxon>Bacillati</taxon>
        <taxon>Actinomycetota</taxon>
        <taxon>Actinomycetes</taxon>
        <taxon>Kitasatosporales</taxon>
        <taxon>Streptomycetaceae</taxon>
        <taxon>Streptomyces</taxon>
    </lineage>
</organism>
<feature type="compositionally biased region" description="Low complexity" evidence="1">
    <location>
        <begin position="103"/>
        <end position="118"/>
    </location>
</feature>
<evidence type="ECO:0000313" key="4">
    <source>
        <dbReference type="Proteomes" id="UP001224661"/>
    </source>
</evidence>
<feature type="chain" id="PRO_5045489767" evidence="2">
    <location>
        <begin position="29"/>
        <end position="354"/>
    </location>
</feature>
<gene>
    <name evidence="3" type="ORF">QIS99_18850</name>
</gene>
<evidence type="ECO:0000256" key="1">
    <source>
        <dbReference type="SAM" id="MobiDB-lite"/>
    </source>
</evidence>
<reference evidence="3 4" key="1">
    <citation type="submission" date="2023-05" db="EMBL/GenBank/DDBJ databases">
        <title>Draft genome sequence of Streptomyces sp. B-S-A8 isolated from a cave soil in Thailand.</title>
        <authorList>
            <person name="Chamroensaksri N."/>
            <person name="Muangham S."/>
        </authorList>
    </citation>
    <scope>NUCLEOTIDE SEQUENCE [LARGE SCALE GENOMIC DNA]</scope>
    <source>
        <strain evidence="3 4">B-S-A8</strain>
    </source>
</reference>
<proteinExistence type="predicted"/>
<dbReference type="EMBL" id="JASCIR010000015">
    <property type="protein sequence ID" value="MDI3388247.1"/>
    <property type="molecule type" value="Genomic_DNA"/>
</dbReference>
<feature type="region of interest" description="Disordered" evidence="1">
    <location>
        <begin position="90"/>
        <end position="137"/>
    </location>
</feature>
<dbReference type="Proteomes" id="UP001224661">
    <property type="component" value="Unassembled WGS sequence"/>
</dbReference>
<evidence type="ECO:0000313" key="3">
    <source>
        <dbReference type="EMBL" id="MDI3388247.1"/>
    </source>
</evidence>
<dbReference type="InterPro" id="IPR019719">
    <property type="entry name" value="DUF2599"/>
</dbReference>
<evidence type="ECO:0000256" key="2">
    <source>
        <dbReference type="SAM" id="SignalP"/>
    </source>
</evidence>
<comment type="caution">
    <text evidence="3">The sequence shown here is derived from an EMBL/GenBank/DDBJ whole genome shotgun (WGS) entry which is preliminary data.</text>
</comment>
<accession>A0ABT6RUY2</accession>
<dbReference type="RefSeq" id="WP_282514700.1">
    <property type="nucleotide sequence ID" value="NZ_JASCIR010000015.1"/>
</dbReference>
<protein>
    <submittedName>
        <fullName evidence="3">DUF2599 domain-containing protein</fullName>
    </submittedName>
</protein>
<feature type="signal peptide" evidence="2">
    <location>
        <begin position="1"/>
        <end position="28"/>
    </location>
</feature>